<evidence type="ECO:0000256" key="8">
    <source>
        <dbReference type="ARBA" id="ARBA00023012"/>
    </source>
</evidence>
<dbReference type="GO" id="GO:0005524">
    <property type="term" value="F:ATP binding"/>
    <property type="evidence" value="ECO:0007669"/>
    <property type="project" value="UniProtKB-KW"/>
</dbReference>
<dbReference type="InterPro" id="IPR011712">
    <property type="entry name" value="Sig_transdc_His_kin_sub3_dim/P"/>
</dbReference>
<keyword evidence="6" id="KW-0418">Kinase</keyword>
<dbReference type="PANTHER" id="PTHR24421:SF10">
    <property type="entry name" value="NITRATE_NITRITE SENSOR PROTEIN NARQ"/>
    <property type="match status" value="1"/>
</dbReference>
<protein>
    <recommendedName>
        <fullName evidence="2">histidine kinase</fullName>
        <ecNumber evidence="2">2.7.13.3</ecNumber>
    </recommendedName>
</protein>
<keyword evidence="3" id="KW-0597">Phosphoprotein</keyword>
<feature type="region of interest" description="Disordered" evidence="10">
    <location>
        <begin position="1"/>
        <end position="20"/>
    </location>
</feature>
<evidence type="ECO:0000313" key="12">
    <source>
        <dbReference type="EMBL" id="QNH54531.1"/>
    </source>
</evidence>
<evidence type="ECO:0000256" key="4">
    <source>
        <dbReference type="ARBA" id="ARBA00022679"/>
    </source>
</evidence>
<evidence type="ECO:0000313" key="13">
    <source>
        <dbReference type="Proteomes" id="UP000515480"/>
    </source>
</evidence>
<evidence type="ECO:0000256" key="10">
    <source>
        <dbReference type="SAM" id="MobiDB-lite"/>
    </source>
</evidence>
<comment type="catalytic activity">
    <reaction evidence="1">
        <text>ATP + protein L-histidine = ADP + protein N-phospho-L-histidine.</text>
        <dbReference type="EC" id="2.7.13.3"/>
    </reaction>
</comment>
<dbReference type="SMART" id="SM00387">
    <property type="entry name" value="HATPase_c"/>
    <property type="match status" value="1"/>
</dbReference>
<dbReference type="RefSeq" id="WP_009439891.1">
    <property type="nucleotide sequence ID" value="NZ_CP060204.1"/>
</dbReference>
<evidence type="ECO:0000256" key="1">
    <source>
        <dbReference type="ARBA" id="ARBA00000085"/>
    </source>
</evidence>
<keyword evidence="13" id="KW-1185">Reference proteome</keyword>
<evidence type="ECO:0000256" key="9">
    <source>
        <dbReference type="SAM" id="Coils"/>
    </source>
</evidence>
<feature type="coiled-coil region" evidence="9">
    <location>
        <begin position="50"/>
        <end position="105"/>
    </location>
</feature>
<reference evidence="12 13" key="1">
    <citation type="submission" date="2020-07" db="EMBL/GenBank/DDBJ databases">
        <title>Complete genome and description of Selenomonas timonensis sp. nov., a new bacterium isolated from a gingivitis subject.</title>
        <authorList>
            <person name="Antezack A."/>
        </authorList>
    </citation>
    <scope>NUCLEOTIDE SEQUENCE [LARGE SCALE GENOMIC DNA]</scope>
    <source>
        <strain evidence="12 13">Marseille-Q3039</strain>
    </source>
</reference>
<feature type="domain" description="Histidine kinase/HSP90-like ATPase" evidence="11">
    <location>
        <begin position="302"/>
        <end position="417"/>
    </location>
</feature>
<dbReference type="PANTHER" id="PTHR24421">
    <property type="entry name" value="NITRATE/NITRITE SENSOR PROTEIN NARX-RELATED"/>
    <property type="match status" value="1"/>
</dbReference>
<keyword evidence="4" id="KW-0808">Transferase</keyword>
<dbReference type="Pfam" id="PF07730">
    <property type="entry name" value="HisKA_3"/>
    <property type="match status" value="1"/>
</dbReference>
<dbReference type="GO" id="GO:0000155">
    <property type="term" value="F:phosphorelay sensor kinase activity"/>
    <property type="evidence" value="ECO:0007669"/>
    <property type="project" value="InterPro"/>
</dbReference>
<gene>
    <name evidence="12" type="ORF">H1B31_00700</name>
</gene>
<dbReference type="EMBL" id="CP060204">
    <property type="protein sequence ID" value="QNH54531.1"/>
    <property type="molecule type" value="Genomic_DNA"/>
</dbReference>
<dbReference type="InterPro" id="IPR050482">
    <property type="entry name" value="Sensor_HK_TwoCompSys"/>
</dbReference>
<dbReference type="CDD" id="cd16917">
    <property type="entry name" value="HATPase_UhpB-NarQ-NarX-like"/>
    <property type="match status" value="1"/>
</dbReference>
<proteinExistence type="predicted"/>
<dbReference type="Gene3D" id="1.20.5.1930">
    <property type="match status" value="1"/>
</dbReference>
<evidence type="ECO:0000256" key="5">
    <source>
        <dbReference type="ARBA" id="ARBA00022741"/>
    </source>
</evidence>
<dbReference type="AlphaFoldDB" id="A0A7G7VK88"/>
<accession>A0A7G7VK88</accession>
<evidence type="ECO:0000256" key="2">
    <source>
        <dbReference type="ARBA" id="ARBA00012438"/>
    </source>
</evidence>
<dbReference type="Pfam" id="PF02518">
    <property type="entry name" value="HATPase_c"/>
    <property type="match status" value="1"/>
</dbReference>
<evidence type="ECO:0000256" key="7">
    <source>
        <dbReference type="ARBA" id="ARBA00022840"/>
    </source>
</evidence>
<dbReference type="Proteomes" id="UP000515480">
    <property type="component" value="Chromosome"/>
</dbReference>
<keyword evidence="7 12" id="KW-0067">ATP-binding</keyword>
<dbReference type="InterPro" id="IPR008595">
    <property type="entry name" value="DegS"/>
</dbReference>
<dbReference type="InterPro" id="IPR036890">
    <property type="entry name" value="HATPase_C_sf"/>
</dbReference>
<keyword evidence="9" id="KW-0175">Coiled coil</keyword>
<evidence type="ECO:0000259" key="11">
    <source>
        <dbReference type="SMART" id="SM00387"/>
    </source>
</evidence>
<dbReference type="SUPFAM" id="SSF55874">
    <property type="entry name" value="ATPase domain of HSP90 chaperone/DNA topoisomerase II/histidine kinase"/>
    <property type="match status" value="1"/>
</dbReference>
<evidence type="ECO:0000256" key="3">
    <source>
        <dbReference type="ARBA" id="ARBA00022553"/>
    </source>
</evidence>
<dbReference type="InterPro" id="IPR003594">
    <property type="entry name" value="HATPase_dom"/>
</dbReference>
<dbReference type="GO" id="GO:0046983">
    <property type="term" value="F:protein dimerization activity"/>
    <property type="evidence" value="ECO:0007669"/>
    <property type="project" value="InterPro"/>
</dbReference>
<dbReference type="EC" id="2.7.13.3" evidence="2"/>
<name>A0A7G7VK88_9FIRM</name>
<keyword evidence="5" id="KW-0547">Nucleotide-binding</keyword>
<dbReference type="Gene3D" id="3.30.565.10">
    <property type="entry name" value="Histidine kinase-like ATPase, C-terminal domain"/>
    <property type="match status" value="1"/>
</dbReference>
<dbReference type="KEGG" id="stim:H1B31_00700"/>
<dbReference type="Pfam" id="PF05384">
    <property type="entry name" value="DegS"/>
    <property type="match status" value="1"/>
</dbReference>
<organism evidence="12 13">
    <name type="scientific">Selenomonas timonae</name>
    <dbReference type="NCBI Taxonomy" id="2754044"/>
    <lineage>
        <taxon>Bacteria</taxon>
        <taxon>Bacillati</taxon>
        <taxon>Bacillota</taxon>
        <taxon>Negativicutes</taxon>
        <taxon>Selenomonadales</taxon>
        <taxon>Selenomonadaceae</taxon>
        <taxon>Selenomonas</taxon>
    </lineage>
</organism>
<evidence type="ECO:0000256" key="6">
    <source>
        <dbReference type="ARBA" id="ARBA00022777"/>
    </source>
</evidence>
<dbReference type="GO" id="GO:0016020">
    <property type="term" value="C:membrane"/>
    <property type="evidence" value="ECO:0007669"/>
    <property type="project" value="InterPro"/>
</dbReference>
<keyword evidence="8" id="KW-0902">Two-component regulatory system</keyword>
<sequence>MRTDERRRAQGYQRVDDQPVEGLEEGQLRRLLTNTIDTIEDNKTQIFDIYQNTRNEVDDARQRLAELKQRVAESIERVDALAADEQRAKQKLAEVSRNFAEHTEDEIRKTYEAVSIIQINLAIEREKEQSMRVERDKLEIRLRYLHNVVARAEHMALSIGSVLSYLSTQVSGVLWKIEAVQKDKFVGARIIKATEEERYRISREIHDGPAQDLANVLFTTTITERLMDQDMAEAKKTLVELREEIRKCLTGVRQIIFDMRPMALDDLGLPQAVEQLIRLFGERGKLRGTFSLEGTHYTLPKHVEIAVFRIVQEALNNVVHHAKTDKVRVRMRYTEQALSVLIADDGVGFDPDRLPEEPEQTDEMDDALDMETQRRLRGRHFGVIGMEERAKLIGAAIQIISAPNQGTKVHLRVENRMVEGE</sequence>